<feature type="region of interest" description="Disordered" evidence="1">
    <location>
        <begin position="669"/>
        <end position="701"/>
    </location>
</feature>
<evidence type="ECO:0000313" key="2">
    <source>
        <dbReference type="EMBL" id="KAJ5607478.1"/>
    </source>
</evidence>
<dbReference type="Proteomes" id="UP001213799">
    <property type="component" value="Unassembled WGS sequence"/>
</dbReference>
<accession>A0AAD6EBD6</accession>
<evidence type="ECO:0008006" key="4">
    <source>
        <dbReference type="Google" id="ProtNLM"/>
    </source>
</evidence>
<dbReference type="Pfam" id="PF09692">
    <property type="entry name" value="Arb1"/>
    <property type="match status" value="1"/>
</dbReference>
<dbReference type="AlphaFoldDB" id="A0AAD6EBD6"/>
<reference evidence="2" key="2">
    <citation type="submission" date="2023-01" db="EMBL/GenBank/DDBJ databases">
        <authorList>
            <person name="Petersen C."/>
        </authorList>
    </citation>
    <scope>NUCLEOTIDE SEQUENCE</scope>
    <source>
        <strain evidence="2">IBT 12815</strain>
    </source>
</reference>
<organism evidence="2 3">
    <name type="scientific">Penicillium hordei</name>
    <dbReference type="NCBI Taxonomy" id="40994"/>
    <lineage>
        <taxon>Eukaryota</taxon>
        <taxon>Fungi</taxon>
        <taxon>Dikarya</taxon>
        <taxon>Ascomycota</taxon>
        <taxon>Pezizomycotina</taxon>
        <taxon>Eurotiomycetes</taxon>
        <taxon>Eurotiomycetidae</taxon>
        <taxon>Eurotiales</taxon>
        <taxon>Aspergillaceae</taxon>
        <taxon>Penicillium</taxon>
    </lineage>
</organism>
<dbReference type="RefSeq" id="XP_056754903.1">
    <property type="nucleotide sequence ID" value="XM_056895155.1"/>
</dbReference>
<dbReference type="GO" id="GO:0033167">
    <property type="term" value="C:ARC complex"/>
    <property type="evidence" value="ECO:0007669"/>
    <property type="project" value="InterPro"/>
</dbReference>
<dbReference type="InterPro" id="IPR018606">
    <property type="entry name" value="Arb1"/>
</dbReference>
<dbReference type="GO" id="GO:0031047">
    <property type="term" value="P:regulatory ncRNA-mediated gene silencing"/>
    <property type="evidence" value="ECO:0007669"/>
    <property type="project" value="InterPro"/>
</dbReference>
<evidence type="ECO:0000313" key="3">
    <source>
        <dbReference type="Proteomes" id="UP001213799"/>
    </source>
</evidence>
<name>A0AAD6EBD6_9EURO</name>
<dbReference type="EMBL" id="JAQJAE010000002">
    <property type="protein sequence ID" value="KAJ5607478.1"/>
    <property type="molecule type" value="Genomic_DNA"/>
</dbReference>
<dbReference type="GeneID" id="81585397"/>
<feature type="region of interest" description="Disordered" evidence="1">
    <location>
        <begin position="740"/>
        <end position="823"/>
    </location>
</feature>
<feature type="compositionally biased region" description="Basic and acidic residues" evidence="1">
    <location>
        <begin position="740"/>
        <end position="764"/>
    </location>
</feature>
<feature type="compositionally biased region" description="Basic and acidic residues" evidence="1">
    <location>
        <begin position="807"/>
        <end position="823"/>
    </location>
</feature>
<sequence length="823" mass="92648">MDDKPDPAGKDNMSTATQSLDLSVSEESIMPTEALTDDGATANLGPIISDQEHGEAIKEGTVASSPELVPKSCQVKHSRVHFIDPVTLAKPELKKSDAASQTKHHVEDALVSSDQETNKQVLAEDHLEGTLPKVIDFAAVAKESETNAGILHAKGGAVSENEPKIGFKHDPGEEKFLANVELDVGTSKKKRKSKRRPKSQRGENAPSGFEPFYADAPMTPQEFEENKTIYDPALPILDRIDEGIKRFLYKRRLEPYRRKVFLKYLQYGGVSVGPNHSQGVTPSELKEMTKEEAMQARCTTAIFPKQGKPYPISFNDIATGYLTGFYMGHYNPDTEEEIKVCTDTMKNFFTYLLYHDVCPEQIGDLEEARKTCDRSAKELWMNQQLVHHQGPGDFNRGCSVLFGGYYFEDIDDPDAWTNVRYADQKIFTTEMARKVVKYAIAIAGNDRTARKFKILADMNMTEATQVPDIDGFEIISVEEPTEETIAYYNELCPDLSPVGKIRAKEFRDPARGPFDLAPWEKIDWDAGLAPTYEFEFLVEAELFVHILPGMKIIADVFETSFGQYYFDEILSVLPSFYKFMYNDWIMDYVEPVPLDFIPDEEEVARRRAKESIMSPPEPTPAEWAMHMLTHELTFNLQPGDDAMVAVWQMIHTLEAFGWDLEEAKDLMGLVDPNPRKGKEKSTEGEQSRTRLSNEPRNIPLFETPKETLDRTINHFQNPEKIKPAIAPEVIAKFLKEKKGQLEKEQAQRGTRTSEQKVAKGKEPEGQPGKGPTNSRGTQTTSKEQVIAETQESKGHPSRGPTQTSKKQAVEEREKIKGALEGDN</sequence>
<gene>
    <name evidence="2" type="ORF">N7537_004097</name>
</gene>
<feature type="region of interest" description="Disordered" evidence="1">
    <location>
        <begin position="185"/>
        <end position="215"/>
    </location>
</feature>
<feature type="region of interest" description="Disordered" evidence="1">
    <location>
        <begin position="1"/>
        <end position="27"/>
    </location>
</feature>
<feature type="compositionally biased region" description="Basic and acidic residues" evidence="1">
    <location>
        <begin position="673"/>
        <end position="693"/>
    </location>
</feature>
<evidence type="ECO:0000256" key="1">
    <source>
        <dbReference type="SAM" id="MobiDB-lite"/>
    </source>
</evidence>
<feature type="compositionally biased region" description="Polar residues" evidence="1">
    <location>
        <begin position="772"/>
        <end position="789"/>
    </location>
</feature>
<feature type="compositionally biased region" description="Polar residues" evidence="1">
    <location>
        <begin position="12"/>
        <end position="26"/>
    </location>
</feature>
<protein>
    <recommendedName>
        <fullName evidence="4">Argonaute complex, subunit Arb1</fullName>
    </recommendedName>
</protein>
<keyword evidence="3" id="KW-1185">Reference proteome</keyword>
<proteinExistence type="predicted"/>
<feature type="compositionally biased region" description="Basic residues" evidence="1">
    <location>
        <begin position="187"/>
        <end position="199"/>
    </location>
</feature>
<comment type="caution">
    <text evidence="2">The sequence shown here is derived from an EMBL/GenBank/DDBJ whole genome shotgun (WGS) entry which is preliminary data.</text>
</comment>
<reference evidence="2" key="1">
    <citation type="journal article" date="2023" name="IMA Fungus">
        <title>Comparative genomic study of the Penicillium genus elucidates a diverse pangenome and 15 lateral gene transfer events.</title>
        <authorList>
            <person name="Petersen C."/>
            <person name="Sorensen T."/>
            <person name="Nielsen M.R."/>
            <person name="Sondergaard T.E."/>
            <person name="Sorensen J.L."/>
            <person name="Fitzpatrick D.A."/>
            <person name="Frisvad J.C."/>
            <person name="Nielsen K.L."/>
        </authorList>
    </citation>
    <scope>NUCLEOTIDE SEQUENCE</scope>
    <source>
        <strain evidence="2">IBT 12815</strain>
    </source>
</reference>